<dbReference type="Proteomes" id="UP000000768">
    <property type="component" value="Chromosome 1"/>
</dbReference>
<evidence type="ECO:0000313" key="1">
    <source>
        <dbReference type="EMBL" id="OQU92752.1"/>
    </source>
</evidence>
<gene>
    <name evidence="1" type="ORF">SORBI_3001G403350</name>
</gene>
<keyword evidence="2" id="KW-1185">Reference proteome</keyword>
<dbReference type="AlphaFoldDB" id="A0A1Z5S9Z9"/>
<sequence length="115" mass="12326">MYVHYTFCSTKSIGSPGSRPGGRCCRTVREIQLCLSRWLLASKACVNGNPTGWGGGRHMHALVRPPTSARANESVGALLVPAVAPQSRTVVFADSPSTGSLIICQKKKKKRPFDG</sequence>
<organism evidence="1 2">
    <name type="scientific">Sorghum bicolor</name>
    <name type="common">Sorghum</name>
    <name type="synonym">Sorghum vulgare</name>
    <dbReference type="NCBI Taxonomy" id="4558"/>
    <lineage>
        <taxon>Eukaryota</taxon>
        <taxon>Viridiplantae</taxon>
        <taxon>Streptophyta</taxon>
        <taxon>Embryophyta</taxon>
        <taxon>Tracheophyta</taxon>
        <taxon>Spermatophyta</taxon>
        <taxon>Magnoliopsida</taxon>
        <taxon>Liliopsida</taxon>
        <taxon>Poales</taxon>
        <taxon>Poaceae</taxon>
        <taxon>PACMAD clade</taxon>
        <taxon>Panicoideae</taxon>
        <taxon>Andropogonodae</taxon>
        <taxon>Andropogoneae</taxon>
        <taxon>Sorghinae</taxon>
        <taxon>Sorghum</taxon>
    </lineage>
</organism>
<accession>A0A1Z5S9Z9</accession>
<reference evidence="1 2" key="1">
    <citation type="journal article" date="2009" name="Nature">
        <title>The Sorghum bicolor genome and the diversification of grasses.</title>
        <authorList>
            <person name="Paterson A.H."/>
            <person name="Bowers J.E."/>
            <person name="Bruggmann R."/>
            <person name="Dubchak I."/>
            <person name="Grimwood J."/>
            <person name="Gundlach H."/>
            <person name="Haberer G."/>
            <person name="Hellsten U."/>
            <person name="Mitros T."/>
            <person name="Poliakov A."/>
            <person name="Schmutz J."/>
            <person name="Spannagl M."/>
            <person name="Tang H."/>
            <person name="Wang X."/>
            <person name="Wicker T."/>
            <person name="Bharti A.K."/>
            <person name="Chapman J."/>
            <person name="Feltus F.A."/>
            <person name="Gowik U."/>
            <person name="Grigoriev I.V."/>
            <person name="Lyons E."/>
            <person name="Maher C.A."/>
            <person name="Martis M."/>
            <person name="Narechania A."/>
            <person name="Otillar R.P."/>
            <person name="Penning B.W."/>
            <person name="Salamov A.A."/>
            <person name="Wang Y."/>
            <person name="Zhang L."/>
            <person name="Carpita N.C."/>
            <person name="Freeling M."/>
            <person name="Gingle A.R."/>
            <person name="Hash C.T."/>
            <person name="Keller B."/>
            <person name="Klein P."/>
            <person name="Kresovich S."/>
            <person name="McCann M.C."/>
            <person name="Ming R."/>
            <person name="Peterson D.G."/>
            <person name="Mehboob-ur-Rahman"/>
            <person name="Ware D."/>
            <person name="Westhoff P."/>
            <person name="Mayer K.F."/>
            <person name="Messing J."/>
            <person name="Rokhsar D.S."/>
        </authorList>
    </citation>
    <scope>NUCLEOTIDE SEQUENCE [LARGE SCALE GENOMIC DNA]</scope>
    <source>
        <strain evidence="2">cv. BTx623</strain>
    </source>
</reference>
<reference evidence="2" key="2">
    <citation type="journal article" date="2018" name="Plant J.">
        <title>The Sorghum bicolor reference genome: improved assembly, gene annotations, a transcriptome atlas, and signatures of genome organization.</title>
        <authorList>
            <person name="McCormick R.F."/>
            <person name="Truong S.K."/>
            <person name="Sreedasyam A."/>
            <person name="Jenkins J."/>
            <person name="Shu S."/>
            <person name="Sims D."/>
            <person name="Kennedy M."/>
            <person name="Amirebrahimi M."/>
            <person name="Weers B.D."/>
            <person name="McKinley B."/>
            <person name="Mattison A."/>
            <person name="Morishige D.T."/>
            <person name="Grimwood J."/>
            <person name="Schmutz J."/>
            <person name="Mullet J.E."/>
        </authorList>
    </citation>
    <scope>NUCLEOTIDE SEQUENCE [LARGE SCALE GENOMIC DNA]</scope>
    <source>
        <strain evidence="2">cv. BTx623</strain>
    </source>
</reference>
<dbReference type="InParanoid" id="A0A1Z5S9Z9"/>
<dbReference type="Gramene" id="OQU92752">
    <property type="protein sequence ID" value="OQU92752"/>
    <property type="gene ID" value="SORBI_3001G403350"/>
</dbReference>
<proteinExistence type="predicted"/>
<evidence type="ECO:0000313" key="2">
    <source>
        <dbReference type="Proteomes" id="UP000000768"/>
    </source>
</evidence>
<protein>
    <submittedName>
        <fullName evidence="1">Uncharacterized protein</fullName>
    </submittedName>
</protein>
<dbReference type="EMBL" id="CM000760">
    <property type="protein sequence ID" value="OQU92752.1"/>
    <property type="molecule type" value="Genomic_DNA"/>
</dbReference>
<name>A0A1Z5S9Z9_SORBI</name>